<keyword evidence="2" id="KW-1185">Reference proteome</keyword>
<evidence type="ECO:0000313" key="1">
    <source>
        <dbReference type="EMBL" id="CAB0028469.1"/>
    </source>
</evidence>
<protein>
    <submittedName>
        <fullName evidence="1">Uncharacterized protein</fullName>
    </submittedName>
</protein>
<dbReference type="Proteomes" id="UP000479190">
    <property type="component" value="Unassembled WGS sequence"/>
</dbReference>
<accession>A0A6H5HXR4</accession>
<name>A0A6H5HXR4_9HYME</name>
<sequence length="63" mass="7016">MTRCTPRVVLRPQFVDAAISANHLRHGRFGRFLYAHSAVARTTTTLVAAMPARAAFDTLRAFE</sequence>
<organism evidence="1 2">
    <name type="scientific">Trichogramma brassicae</name>
    <dbReference type="NCBI Taxonomy" id="86971"/>
    <lineage>
        <taxon>Eukaryota</taxon>
        <taxon>Metazoa</taxon>
        <taxon>Ecdysozoa</taxon>
        <taxon>Arthropoda</taxon>
        <taxon>Hexapoda</taxon>
        <taxon>Insecta</taxon>
        <taxon>Pterygota</taxon>
        <taxon>Neoptera</taxon>
        <taxon>Endopterygota</taxon>
        <taxon>Hymenoptera</taxon>
        <taxon>Apocrita</taxon>
        <taxon>Proctotrupomorpha</taxon>
        <taxon>Chalcidoidea</taxon>
        <taxon>Trichogrammatidae</taxon>
        <taxon>Trichogramma</taxon>
    </lineage>
</organism>
<dbReference type="AlphaFoldDB" id="A0A6H5HXR4"/>
<proteinExistence type="predicted"/>
<evidence type="ECO:0000313" key="2">
    <source>
        <dbReference type="Proteomes" id="UP000479190"/>
    </source>
</evidence>
<reference evidence="1 2" key="1">
    <citation type="submission" date="2020-02" db="EMBL/GenBank/DDBJ databases">
        <authorList>
            <person name="Ferguson B K."/>
        </authorList>
    </citation>
    <scope>NUCLEOTIDE SEQUENCE [LARGE SCALE GENOMIC DNA]</scope>
</reference>
<gene>
    <name evidence="1" type="ORF">TBRA_LOCUS637</name>
</gene>
<dbReference type="EMBL" id="CADCXV010000147">
    <property type="protein sequence ID" value="CAB0028469.1"/>
    <property type="molecule type" value="Genomic_DNA"/>
</dbReference>